<dbReference type="InterPro" id="IPR036322">
    <property type="entry name" value="WD40_repeat_dom_sf"/>
</dbReference>
<dbReference type="InterPro" id="IPR015943">
    <property type="entry name" value="WD40/YVTN_repeat-like_dom_sf"/>
</dbReference>
<dbReference type="InParanoid" id="A0A078AT22"/>
<dbReference type="Proteomes" id="UP000039865">
    <property type="component" value="Unassembled WGS sequence"/>
</dbReference>
<dbReference type="SUPFAM" id="SSF50978">
    <property type="entry name" value="WD40 repeat-like"/>
    <property type="match status" value="1"/>
</dbReference>
<reference evidence="1 2" key="1">
    <citation type="submission" date="2014-06" db="EMBL/GenBank/DDBJ databases">
        <authorList>
            <person name="Swart Estienne"/>
        </authorList>
    </citation>
    <scope>NUCLEOTIDE SEQUENCE [LARGE SCALE GENOMIC DNA]</scope>
    <source>
        <strain evidence="1 2">130c</strain>
    </source>
</reference>
<dbReference type="EMBL" id="CCKQ01012720">
    <property type="protein sequence ID" value="CDW84342.1"/>
    <property type="molecule type" value="Genomic_DNA"/>
</dbReference>
<dbReference type="AlphaFoldDB" id="A0A078AT22"/>
<name>A0A078AT22_STYLE</name>
<gene>
    <name evidence="1" type="primary">Contig10809.g11556</name>
    <name evidence="1" type="ORF">STYLEM_13402</name>
</gene>
<keyword evidence="2" id="KW-1185">Reference proteome</keyword>
<evidence type="ECO:0000313" key="1">
    <source>
        <dbReference type="EMBL" id="CDW84342.1"/>
    </source>
</evidence>
<dbReference type="Gene3D" id="2.130.10.10">
    <property type="entry name" value="YVTN repeat-like/Quinoprotein amine dehydrogenase"/>
    <property type="match status" value="1"/>
</dbReference>
<sequence>MFNKKLKISFLTKVFAYLIPHLKQKEFTTDIMSIGENNNPLIRSKVLKPNVRLAIHLLDSSNDIVNMQSTNSSSSGNKNSNPDITYAMFHNIDAGLLFAGDSRGKLHYFDLNQLNPQDNYCSPSLSFDLCQNASIHHLSLPQQYNNHNLFSVSLGLNGGIALFDMREGEKVLQLRDIQAKKTKFYPDNTNYLGVLTVEGSLELYDVRNMTGCINIYNEQYYKDEAKREAEKIIDIHMKEQLVQMKKQYLQDGNKRKQKEELKYQTKQQIDIKNMIQQSLDQNNQTKKQVNNIEHFVVKECMDKFKLQNFRRSIEIENEIVDFDFYSNVKIITMTGLGSIKHFDFLSSNQEHKNNHIFDTNKSLLDNLFSKVNIGGQYKIIPANNRTIYDSNNLLMGSGSMSDIYLLMRPNQIYIYDVKRDIIRLACETAITKYQDMLLEGPQLSLNANKYLNNYDVESRDNHENCGFLIGTSNSDALRMQFSQ</sequence>
<evidence type="ECO:0000313" key="2">
    <source>
        <dbReference type="Proteomes" id="UP000039865"/>
    </source>
</evidence>
<accession>A0A078AT22</accession>
<protein>
    <submittedName>
        <fullName evidence="1">Uncharacterized protein</fullName>
    </submittedName>
</protein>
<proteinExistence type="predicted"/>
<organism evidence="1 2">
    <name type="scientific">Stylonychia lemnae</name>
    <name type="common">Ciliate</name>
    <dbReference type="NCBI Taxonomy" id="5949"/>
    <lineage>
        <taxon>Eukaryota</taxon>
        <taxon>Sar</taxon>
        <taxon>Alveolata</taxon>
        <taxon>Ciliophora</taxon>
        <taxon>Intramacronucleata</taxon>
        <taxon>Spirotrichea</taxon>
        <taxon>Stichotrichia</taxon>
        <taxon>Sporadotrichida</taxon>
        <taxon>Oxytrichidae</taxon>
        <taxon>Stylonychinae</taxon>
        <taxon>Stylonychia</taxon>
    </lineage>
</organism>